<protein>
    <submittedName>
        <fullName evidence="2">Uncharacterized protein</fullName>
    </submittedName>
</protein>
<dbReference type="AlphaFoldDB" id="A0A6M3M416"/>
<gene>
    <name evidence="2" type="ORF">MM171B01257_0013</name>
</gene>
<keyword evidence="1" id="KW-0812">Transmembrane</keyword>
<dbReference type="EMBL" id="MT143785">
    <property type="protein sequence ID" value="QJB02467.1"/>
    <property type="molecule type" value="Genomic_DNA"/>
</dbReference>
<organism evidence="2">
    <name type="scientific">viral metagenome</name>
    <dbReference type="NCBI Taxonomy" id="1070528"/>
    <lineage>
        <taxon>unclassified sequences</taxon>
        <taxon>metagenomes</taxon>
        <taxon>organismal metagenomes</taxon>
    </lineage>
</organism>
<sequence length="47" mass="5461">MIDVKNYPFSGWRAEKKAKAKYLLGIVRFCGWGATIILLVSFMFFRS</sequence>
<feature type="transmembrane region" description="Helical" evidence="1">
    <location>
        <begin position="22"/>
        <end position="45"/>
    </location>
</feature>
<name>A0A6M3M416_9ZZZZ</name>
<evidence type="ECO:0000313" key="2">
    <source>
        <dbReference type="EMBL" id="QJB02467.1"/>
    </source>
</evidence>
<proteinExistence type="predicted"/>
<keyword evidence="1" id="KW-1133">Transmembrane helix</keyword>
<keyword evidence="1" id="KW-0472">Membrane</keyword>
<accession>A0A6M3M416</accession>
<reference evidence="2" key="1">
    <citation type="submission" date="2020-03" db="EMBL/GenBank/DDBJ databases">
        <title>The deep terrestrial virosphere.</title>
        <authorList>
            <person name="Holmfeldt K."/>
            <person name="Nilsson E."/>
            <person name="Simone D."/>
            <person name="Lopez-Fernandez M."/>
            <person name="Wu X."/>
            <person name="de Brujin I."/>
            <person name="Lundin D."/>
            <person name="Andersson A."/>
            <person name="Bertilsson S."/>
            <person name="Dopson M."/>
        </authorList>
    </citation>
    <scope>NUCLEOTIDE SEQUENCE</scope>
    <source>
        <strain evidence="2">MM171B01257</strain>
    </source>
</reference>
<evidence type="ECO:0000256" key="1">
    <source>
        <dbReference type="SAM" id="Phobius"/>
    </source>
</evidence>